<evidence type="ECO:0000313" key="2">
    <source>
        <dbReference type="Proteomes" id="UP001287059"/>
    </source>
</evidence>
<gene>
    <name evidence="1" type="ORF">RFN28_34465</name>
</gene>
<comment type="caution">
    <text evidence="1">The sequence shown here is derived from an EMBL/GenBank/DDBJ whole genome shotgun (WGS) entry which is preliminary data.</text>
</comment>
<dbReference type="EMBL" id="JAVIIW010000118">
    <property type="protein sequence ID" value="MDX8483499.1"/>
    <property type="molecule type" value="Genomic_DNA"/>
</dbReference>
<evidence type="ECO:0000313" key="1">
    <source>
        <dbReference type="EMBL" id="MDX8483499.1"/>
    </source>
</evidence>
<organism evidence="1 2">
    <name type="scientific">Mesorhizobium album</name>
    <dbReference type="NCBI Taxonomy" id="3072314"/>
    <lineage>
        <taxon>Bacteria</taxon>
        <taxon>Pseudomonadati</taxon>
        <taxon>Pseudomonadota</taxon>
        <taxon>Alphaproteobacteria</taxon>
        <taxon>Hyphomicrobiales</taxon>
        <taxon>Phyllobacteriaceae</taxon>
        <taxon>Mesorhizobium</taxon>
    </lineage>
</organism>
<proteinExistence type="predicted"/>
<name>A0ABU4Y987_9HYPH</name>
<keyword evidence="2" id="KW-1185">Reference proteome</keyword>
<sequence>MKYFAGLDVSLEETAICVVDEAGRIVKEARAASEPQVLSEALRKV</sequence>
<protein>
    <submittedName>
        <fullName evidence="1">IS110 family transposase</fullName>
    </submittedName>
</protein>
<reference evidence="1 2" key="1">
    <citation type="submission" date="2023-08" db="EMBL/GenBank/DDBJ databases">
        <title>Implementing the SeqCode for naming new Mesorhizobium species isolated from Vachellia karroo root nodules.</title>
        <authorList>
            <person name="Van Lill M."/>
        </authorList>
    </citation>
    <scope>NUCLEOTIDE SEQUENCE [LARGE SCALE GENOMIC DNA]</scope>
    <source>
        <strain evidence="1 2">VK24D</strain>
    </source>
</reference>
<accession>A0ABU4Y987</accession>
<feature type="non-terminal residue" evidence="1">
    <location>
        <position position="45"/>
    </location>
</feature>
<dbReference type="Proteomes" id="UP001287059">
    <property type="component" value="Unassembled WGS sequence"/>
</dbReference>